<proteinExistence type="predicted"/>
<accession>A0A2P9AU10</accession>
<organism evidence="1 2">
    <name type="scientific">Mesorhizobium delmotii</name>
    <dbReference type="NCBI Taxonomy" id="1631247"/>
    <lineage>
        <taxon>Bacteria</taxon>
        <taxon>Pseudomonadati</taxon>
        <taxon>Pseudomonadota</taxon>
        <taxon>Alphaproteobacteria</taxon>
        <taxon>Hyphomicrobiales</taxon>
        <taxon>Phyllobacteriaceae</taxon>
        <taxon>Mesorhizobium</taxon>
    </lineage>
</organism>
<dbReference type="RefSeq" id="WP_123151072.1">
    <property type="nucleotide sequence ID" value="NZ_FUIG01000057.1"/>
</dbReference>
<evidence type="ECO:0000313" key="1">
    <source>
        <dbReference type="EMBL" id="SJM34611.1"/>
    </source>
</evidence>
<gene>
    <name evidence="1" type="ORF">BQ8482_480094</name>
</gene>
<dbReference type="EMBL" id="FUIG01000057">
    <property type="protein sequence ID" value="SJM34611.1"/>
    <property type="molecule type" value="Genomic_DNA"/>
</dbReference>
<dbReference type="Proteomes" id="UP000245698">
    <property type="component" value="Unassembled WGS sequence"/>
</dbReference>
<dbReference type="AlphaFoldDB" id="A0A2P9AU10"/>
<sequence>MDIIGTIVFVGVALWLFMTLRREGDLTLPLMGYEALTDEILTAVKTDMYEIAYGEEKIGQRPGVHVRWDFTSLLAARLDAHEFPKSKIHDLKKKILGFIRMDPAFRQTEVAYDVERSFKFVAEYYDEKNKSWQKVD</sequence>
<keyword evidence="2" id="KW-1185">Reference proteome</keyword>
<name>A0A2P9AU10_9HYPH</name>
<protein>
    <submittedName>
        <fullName evidence="1">Uncharacterized protein</fullName>
    </submittedName>
</protein>
<evidence type="ECO:0000313" key="2">
    <source>
        <dbReference type="Proteomes" id="UP000245698"/>
    </source>
</evidence>
<reference evidence="2" key="1">
    <citation type="submission" date="2016-12" db="EMBL/GenBank/DDBJ databases">
        <authorList>
            <person name="Brunel B."/>
        </authorList>
    </citation>
    <scope>NUCLEOTIDE SEQUENCE [LARGE SCALE GENOMIC DNA]</scope>
</reference>